<dbReference type="InterPro" id="IPR009097">
    <property type="entry name" value="Cyclic_Pdiesterase"/>
</dbReference>
<keyword evidence="4" id="KW-0436">Ligase</keyword>
<evidence type="ECO:0000313" key="5">
    <source>
        <dbReference type="Proteomes" id="UP000316598"/>
    </source>
</evidence>
<dbReference type="Proteomes" id="UP000316598">
    <property type="component" value="Unassembled WGS sequence"/>
</dbReference>
<gene>
    <name evidence="4" type="ORF">Pla22_05430</name>
</gene>
<dbReference type="EMBL" id="SJPI01000001">
    <property type="protein sequence ID" value="TWT52915.1"/>
    <property type="molecule type" value="Genomic_DNA"/>
</dbReference>
<dbReference type="GO" id="GO:0016874">
    <property type="term" value="F:ligase activity"/>
    <property type="evidence" value="ECO:0007669"/>
    <property type="project" value="UniProtKB-KW"/>
</dbReference>
<proteinExistence type="inferred from homology"/>
<sequence>MEEAQTKASFGVRSDIMQTIRSFISVPLSPEVEHAARKLIQYLASDGDGIKWVPTDTLHLTLKFLGDVDNFEVPKICDVIRNAVADVEPFDLVFSGAGGMPSLDRPRVICAGVQDESGSLCEIVKRLEVDLAELGFKQEPRDYRPHLTLGRPKGSRKKASQALQAALGDERRTNLGTMMVDHMQLMASFLDKHGPTYQVMDTIDFD</sequence>
<dbReference type="Pfam" id="PF02834">
    <property type="entry name" value="LigT_PEase"/>
    <property type="match status" value="2"/>
</dbReference>
<feature type="active site" description="Proton acceptor" evidence="2">
    <location>
        <position position="146"/>
    </location>
</feature>
<comment type="similarity">
    <text evidence="2">Belongs to the 2H phosphoesterase superfamily. ThpR family.</text>
</comment>
<reference evidence="4 5" key="1">
    <citation type="submission" date="2019-02" db="EMBL/GenBank/DDBJ databases">
        <title>Deep-cultivation of Planctomycetes and their phenomic and genomic characterization uncovers novel biology.</title>
        <authorList>
            <person name="Wiegand S."/>
            <person name="Jogler M."/>
            <person name="Boedeker C."/>
            <person name="Pinto D."/>
            <person name="Vollmers J."/>
            <person name="Rivas-Marin E."/>
            <person name="Kohn T."/>
            <person name="Peeters S.H."/>
            <person name="Heuer A."/>
            <person name="Rast P."/>
            <person name="Oberbeckmann S."/>
            <person name="Bunk B."/>
            <person name="Jeske O."/>
            <person name="Meyerdierks A."/>
            <person name="Storesund J.E."/>
            <person name="Kallscheuer N."/>
            <person name="Luecker S."/>
            <person name="Lage O.M."/>
            <person name="Pohl T."/>
            <person name="Merkel B.J."/>
            <person name="Hornburger P."/>
            <person name="Mueller R.-W."/>
            <person name="Bruemmer F."/>
            <person name="Labrenz M."/>
            <person name="Spormann A.M."/>
            <person name="Op Den Camp H."/>
            <person name="Overmann J."/>
            <person name="Amann R."/>
            <person name="Jetten M.S.M."/>
            <person name="Mascher T."/>
            <person name="Medema M.H."/>
            <person name="Devos D.P."/>
            <person name="Kaster A.-K."/>
            <person name="Ovreas L."/>
            <person name="Rohde M."/>
            <person name="Galperin M.Y."/>
            <person name="Jogler C."/>
        </authorList>
    </citation>
    <scope>NUCLEOTIDE SEQUENCE [LARGE SCALE GENOMIC DNA]</scope>
    <source>
        <strain evidence="4 5">Pla22</strain>
    </source>
</reference>
<feature type="active site" description="Proton donor" evidence="2">
    <location>
        <position position="59"/>
    </location>
</feature>
<dbReference type="GO" id="GO:0008664">
    <property type="term" value="F:RNA 2',3'-cyclic 3'-phosphodiesterase activity"/>
    <property type="evidence" value="ECO:0007669"/>
    <property type="project" value="UniProtKB-EC"/>
</dbReference>
<dbReference type="InterPro" id="IPR014051">
    <property type="entry name" value="Phosphoesterase_HXTX"/>
</dbReference>
<feature type="short sequence motif" description="HXTX 1" evidence="2">
    <location>
        <begin position="59"/>
        <end position="62"/>
    </location>
</feature>
<feature type="short sequence motif" description="HXTX 2" evidence="2">
    <location>
        <begin position="146"/>
        <end position="149"/>
    </location>
</feature>
<dbReference type="PANTHER" id="PTHR35561:SF1">
    <property type="entry name" value="RNA 2',3'-CYCLIC PHOSPHODIESTERASE"/>
    <property type="match status" value="1"/>
</dbReference>
<keyword evidence="5" id="KW-1185">Reference proteome</keyword>
<dbReference type="AlphaFoldDB" id="A0A5C5WRW8"/>
<comment type="function">
    <text evidence="2">Hydrolyzes RNA 2',3'-cyclic phosphodiester to an RNA 2'-phosphomonoester.</text>
</comment>
<dbReference type="InterPro" id="IPR004175">
    <property type="entry name" value="RNA_CPDase"/>
</dbReference>
<keyword evidence="1 2" id="KW-0378">Hydrolase</keyword>
<feature type="domain" description="Phosphoesterase HXTX" evidence="3">
    <location>
        <begin position="118"/>
        <end position="197"/>
    </location>
</feature>
<feature type="domain" description="Phosphoesterase HXTX" evidence="3">
    <location>
        <begin position="26"/>
        <end position="109"/>
    </location>
</feature>
<comment type="caution">
    <text evidence="4">The sequence shown here is derived from an EMBL/GenBank/DDBJ whole genome shotgun (WGS) entry which is preliminary data.</text>
</comment>
<evidence type="ECO:0000313" key="4">
    <source>
        <dbReference type="EMBL" id="TWT52915.1"/>
    </source>
</evidence>
<accession>A0A5C5WRW8</accession>
<name>A0A5C5WRW8_9BACT</name>
<dbReference type="PANTHER" id="PTHR35561">
    <property type="entry name" value="RNA 2',3'-CYCLIC PHOSPHODIESTERASE"/>
    <property type="match status" value="1"/>
</dbReference>
<dbReference type="GO" id="GO:0004113">
    <property type="term" value="F:2',3'-cyclic-nucleotide 3'-phosphodiesterase activity"/>
    <property type="evidence" value="ECO:0007669"/>
    <property type="project" value="InterPro"/>
</dbReference>
<dbReference type="HAMAP" id="MF_01940">
    <property type="entry name" value="RNA_CPDase"/>
    <property type="match status" value="1"/>
</dbReference>
<dbReference type="Gene3D" id="3.90.1140.10">
    <property type="entry name" value="Cyclic phosphodiesterase"/>
    <property type="match status" value="1"/>
</dbReference>
<evidence type="ECO:0000256" key="1">
    <source>
        <dbReference type="ARBA" id="ARBA00022801"/>
    </source>
</evidence>
<evidence type="ECO:0000256" key="2">
    <source>
        <dbReference type="HAMAP-Rule" id="MF_01940"/>
    </source>
</evidence>
<dbReference type="NCBIfam" id="TIGR02258">
    <property type="entry name" value="2_5_ligase"/>
    <property type="match status" value="1"/>
</dbReference>
<comment type="catalytic activity">
    <reaction evidence="2">
        <text>a 3'-end 2',3'-cyclophospho-ribonucleotide-RNA + H2O = a 3'-end 2'-phospho-ribonucleotide-RNA + H(+)</text>
        <dbReference type="Rhea" id="RHEA:11828"/>
        <dbReference type="Rhea" id="RHEA-COMP:10464"/>
        <dbReference type="Rhea" id="RHEA-COMP:17353"/>
        <dbReference type="ChEBI" id="CHEBI:15377"/>
        <dbReference type="ChEBI" id="CHEBI:15378"/>
        <dbReference type="ChEBI" id="CHEBI:83064"/>
        <dbReference type="ChEBI" id="CHEBI:173113"/>
        <dbReference type="EC" id="3.1.4.58"/>
    </reaction>
</comment>
<dbReference type="EC" id="3.1.4.58" evidence="2"/>
<dbReference type="SUPFAM" id="SSF55144">
    <property type="entry name" value="LigT-like"/>
    <property type="match status" value="1"/>
</dbReference>
<evidence type="ECO:0000259" key="3">
    <source>
        <dbReference type="Pfam" id="PF02834"/>
    </source>
</evidence>
<protein>
    <recommendedName>
        <fullName evidence="2">RNA 2',3'-cyclic phosphodiesterase</fullName>
        <shortName evidence="2">RNA 2',3'-CPDase</shortName>
        <ecNumber evidence="2">3.1.4.58</ecNumber>
    </recommendedName>
</protein>
<organism evidence="4 5">
    <name type="scientific">Rubripirellula amarantea</name>
    <dbReference type="NCBI Taxonomy" id="2527999"/>
    <lineage>
        <taxon>Bacteria</taxon>
        <taxon>Pseudomonadati</taxon>
        <taxon>Planctomycetota</taxon>
        <taxon>Planctomycetia</taxon>
        <taxon>Pirellulales</taxon>
        <taxon>Pirellulaceae</taxon>
        <taxon>Rubripirellula</taxon>
    </lineage>
</organism>